<feature type="signal peptide" evidence="1">
    <location>
        <begin position="1"/>
        <end position="21"/>
    </location>
</feature>
<feature type="chain" id="PRO_5046410825" evidence="1">
    <location>
        <begin position="22"/>
        <end position="167"/>
    </location>
</feature>
<organism evidence="2 3">
    <name type="scientific">Musca domestica</name>
    <name type="common">House fly</name>
    <dbReference type="NCBI Taxonomy" id="7370"/>
    <lineage>
        <taxon>Eukaryota</taxon>
        <taxon>Metazoa</taxon>
        <taxon>Ecdysozoa</taxon>
        <taxon>Arthropoda</taxon>
        <taxon>Hexapoda</taxon>
        <taxon>Insecta</taxon>
        <taxon>Pterygota</taxon>
        <taxon>Neoptera</taxon>
        <taxon>Endopterygota</taxon>
        <taxon>Diptera</taxon>
        <taxon>Brachycera</taxon>
        <taxon>Muscomorpha</taxon>
        <taxon>Muscoidea</taxon>
        <taxon>Muscidae</taxon>
        <taxon>Musca</taxon>
    </lineage>
</organism>
<reference evidence="3" key="1">
    <citation type="submission" date="2025-08" db="UniProtKB">
        <authorList>
            <consortium name="RefSeq"/>
        </authorList>
    </citation>
    <scope>IDENTIFICATION</scope>
    <source>
        <strain evidence="3">Aabys</strain>
        <tissue evidence="3">Whole body</tissue>
    </source>
</reference>
<evidence type="ECO:0000313" key="2">
    <source>
        <dbReference type="Proteomes" id="UP001652621"/>
    </source>
</evidence>
<keyword evidence="2" id="KW-1185">Reference proteome</keyword>
<evidence type="ECO:0000313" key="3">
    <source>
        <dbReference type="RefSeq" id="XP_058986791.1"/>
    </source>
</evidence>
<name>A0ABM3VLW0_MUSDO</name>
<dbReference type="Proteomes" id="UP001652621">
    <property type="component" value="Unplaced"/>
</dbReference>
<dbReference type="RefSeq" id="XP_058986791.1">
    <property type="nucleotide sequence ID" value="XM_059130808.1"/>
</dbReference>
<protein>
    <submittedName>
        <fullName evidence="3">Uncharacterized protein LOC131806568</fullName>
    </submittedName>
</protein>
<gene>
    <name evidence="3" type="primary">LOC131806568</name>
</gene>
<accession>A0ABM3VLW0</accession>
<keyword evidence="1" id="KW-0732">Signal</keyword>
<proteinExistence type="predicted"/>
<sequence length="167" mass="19715">MQSQLIFFTVALISSSFPAWAAIKDFIIENENDLKRFGMPDNDVHYEDDLDTSWMPDTCGGDIYSDSPYPYMDFTGNDEDLVYDASQLDPRLLGEIMRQMKMDPRFQHLWQHLDGENGFGDYLDPPYIDSQLEQDQNDDYYNENSLDYQVGWNENYQSYDGYEQWNE</sequence>
<dbReference type="GeneID" id="131806568"/>
<evidence type="ECO:0000256" key="1">
    <source>
        <dbReference type="SAM" id="SignalP"/>
    </source>
</evidence>